<evidence type="ECO:0000256" key="1">
    <source>
        <dbReference type="ARBA" id="ARBA00004429"/>
    </source>
</evidence>
<dbReference type="PRINTS" id="PR00812">
    <property type="entry name" value="BCTERIALGSPF"/>
</dbReference>
<dbReference type="InterPro" id="IPR042094">
    <property type="entry name" value="T2SS_GspF_sf"/>
</dbReference>
<keyword evidence="6 8" id="KW-1133">Transmembrane helix</keyword>
<reference evidence="10 11" key="1">
    <citation type="submission" date="2016-11" db="EMBL/GenBank/DDBJ databases">
        <title>Networking in microbes: conjugative elements and plasmids in the genus Alteromonas.</title>
        <authorList>
            <person name="Lopez-Perez M."/>
            <person name="Ramon-Marco N."/>
            <person name="Rodriguez-Valera F."/>
        </authorList>
    </citation>
    <scope>NUCLEOTIDE SEQUENCE [LARGE SCALE GENOMIC DNA]</scope>
    <source>
        <strain evidence="10 11">CP48</strain>
    </source>
</reference>
<sequence>MPQFSYAGKSAQGGPLKGIIEAASAQTAAQALLSQNIVPISIEETKKSNASKELGGLDIGRLLEKRVGLDEMIIFSRQMYSLLKAGIPIIRAIKGLSENASHKRLQEILKDIADQLEQGRSLSSAMVKYEKVFTRLTISVVVVGENTGKLDDVFLQLALYFEREQETRKRIKSALRYPTFVLIALAIAMFILNLFVVPVFTQMFERFDTELPIMTRVLIGTSNFFVNYWWLILIVLIATIISAKQYVNSTNGRLKWDKFKLKLPVVGSIIERSLLARYSRSFSMILRAGVPLTAGLSLTADAVDNAHMQMRIKAMRQGIEKGDSLLRVSKNSELFSTLVLQMIAVGEETGRLEQLLEESADYYEREVDFDLKSLTAKIEPILIGFVAVMVLILALGIFTPMWNMMSAVKGG</sequence>
<dbReference type="Proteomes" id="UP000182101">
    <property type="component" value="Chromosome"/>
</dbReference>
<feature type="transmembrane region" description="Helical" evidence="8">
    <location>
        <begin position="177"/>
        <end position="204"/>
    </location>
</feature>
<dbReference type="RefSeq" id="WP_071958359.1">
    <property type="nucleotide sequence ID" value="NZ_CP018024.1"/>
</dbReference>
<dbReference type="Pfam" id="PF00482">
    <property type="entry name" value="T2SSF"/>
    <property type="match status" value="2"/>
</dbReference>
<comment type="subcellular location">
    <subcellularLocation>
        <location evidence="1">Cell inner membrane</location>
        <topology evidence="1">Multi-pass membrane protein</topology>
    </subcellularLocation>
</comment>
<dbReference type="EMBL" id="CP018024">
    <property type="protein sequence ID" value="APD88532.1"/>
    <property type="molecule type" value="Genomic_DNA"/>
</dbReference>
<evidence type="ECO:0000256" key="6">
    <source>
        <dbReference type="ARBA" id="ARBA00022989"/>
    </source>
</evidence>
<evidence type="ECO:0000256" key="3">
    <source>
        <dbReference type="ARBA" id="ARBA00022475"/>
    </source>
</evidence>
<keyword evidence="4" id="KW-0997">Cell inner membrane</keyword>
<feature type="domain" description="Type II secretion system protein GspF" evidence="9">
    <location>
        <begin position="75"/>
        <end position="198"/>
    </location>
</feature>
<evidence type="ECO:0000256" key="8">
    <source>
        <dbReference type="SAM" id="Phobius"/>
    </source>
</evidence>
<evidence type="ECO:0000259" key="9">
    <source>
        <dbReference type="Pfam" id="PF00482"/>
    </source>
</evidence>
<dbReference type="GO" id="GO:0005886">
    <property type="term" value="C:plasma membrane"/>
    <property type="evidence" value="ECO:0007669"/>
    <property type="project" value="UniProtKB-SubCell"/>
</dbReference>
<evidence type="ECO:0000256" key="2">
    <source>
        <dbReference type="ARBA" id="ARBA00005745"/>
    </source>
</evidence>
<evidence type="ECO:0000256" key="7">
    <source>
        <dbReference type="ARBA" id="ARBA00023136"/>
    </source>
</evidence>
<dbReference type="PANTHER" id="PTHR30012">
    <property type="entry name" value="GENERAL SECRETION PATHWAY PROTEIN"/>
    <property type="match status" value="1"/>
</dbReference>
<evidence type="ECO:0000256" key="4">
    <source>
        <dbReference type="ARBA" id="ARBA00022519"/>
    </source>
</evidence>
<dbReference type="AlphaFoldDB" id="A0AAC9NQS7"/>
<evidence type="ECO:0000313" key="10">
    <source>
        <dbReference type="EMBL" id="APD88532.1"/>
    </source>
</evidence>
<evidence type="ECO:0000256" key="5">
    <source>
        <dbReference type="ARBA" id="ARBA00022692"/>
    </source>
</evidence>
<dbReference type="Gene3D" id="1.20.81.30">
    <property type="entry name" value="Type II secretion system (T2SS), domain F"/>
    <property type="match status" value="2"/>
</dbReference>
<keyword evidence="7 8" id="KW-0472">Membrane</keyword>
<feature type="transmembrane region" description="Helical" evidence="8">
    <location>
        <begin position="381"/>
        <end position="402"/>
    </location>
</feature>
<proteinExistence type="inferred from homology"/>
<keyword evidence="3" id="KW-1003">Cell membrane</keyword>
<dbReference type="PANTHER" id="PTHR30012:SF4">
    <property type="entry name" value="MSHA BIOGENESIS PROTEIN MSHG"/>
    <property type="match status" value="1"/>
</dbReference>
<evidence type="ECO:0000313" key="11">
    <source>
        <dbReference type="Proteomes" id="UP000182101"/>
    </source>
</evidence>
<feature type="transmembrane region" description="Helical" evidence="8">
    <location>
        <begin position="224"/>
        <end position="243"/>
    </location>
</feature>
<dbReference type="InterPro" id="IPR003004">
    <property type="entry name" value="GspF/PilC"/>
</dbReference>
<protein>
    <submittedName>
        <fullName evidence="10">MSHA biogenesis protein MshG</fullName>
    </submittedName>
</protein>
<keyword evidence="5 8" id="KW-0812">Transmembrane</keyword>
<name>A0AAC9NQS7_9ALTE</name>
<organism evidence="10 11">
    <name type="scientific">Alteromonas mediterranea</name>
    <dbReference type="NCBI Taxonomy" id="314275"/>
    <lineage>
        <taxon>Bacteria</taxon>
        <taxon>Pseudomonadati</taxon>
        <taxon>Pseudomonadota</taxon>
        <taxon>Gammaproteobacteria</taxon>
        <taxon>Alteromonadales</taxon>
        <taxon>Alteromonadaceae</taxon>
        <taxon>Alteromonas/Salinimonas group</taxon>
        <taxon>Alteromonas</taxon>
    </lineage>
</organism>
<dbReference type="GO" id="GO:0015628">
    <property type="term" value="P:protein secretion by the type II secretion system"/>
    <property type="evidence" value="ECO:0007669"/>
    <property type="project" value="TreeGrafter"/>
</dbReference>
<comment type="similarity">
    <text evidence="2">Belongs to the GSP F family.</text>
</comment>
<feature type="domain" description="Type II secretion system protein GspF" evidence="9">
    <location>
        <begin position="279"/>
        <end position="400"/>
    </location>
</feature>
<accession>A0AAC9NQS7</accession>
<dbReference type="InterPro" id="IPR018076">
    <property type="entry name" value="T2SS_GspF_dom"/>
</dbReference>
<dbReference type="FunFam" id="1.20.81.30:FF:000001">
    <property type="entry name" value="Type II secretion system protein F"/>
    <property type="match status" value="2"/>
</dbReference>
<gene>
    <name evidence="10" type="ORF">BM524_01185</name>
</gene>